<gene>
    <name evidence="1" type="ORF">J4H91_05985</name>
</gene>
<reference evidence="1" key="1">
    <citation type="submission" date="2021-03" db="EMBL/GenBank/DDBJ databases">
        <title>Leucobacter chromiisoli sp. nov., isolated from chromium-containing soil of chemical plant.</title>
        <authorList>
            <person name="Xu Z."/>
        </authorList>
    </citation>
    <scope>NUCLEOTIDE SEQUENCE</scope>
    <source>
        <strain evidence="1">A2</strain>
    </source>
</reference>
<accession>A0A939LUX8</accession>
<protein>
    <submittedName>
        <fullName evidence="1">Uncharacterized protein</fullName>
    </submittedName>
</protein>
<evidence type="ECO:0000313" key="1">
    <source>
        <dbReference type="EMBL" id="MBO1804866.1"/>
    </source>
</evidence>
<dbReference type="EMBL" id="JAGDYL010000007">
    <property type="protein sequence ID" value="MBO1804866.1"/>
    <property type="molecule type" value="Genomic_DNA"/>
</dbReference>
<comment type="caution">
    <text evidence="1">The sequence shown here is derived from an EMBL/GenBank/DDBJ whole genome shotgun (WGS) entry which is preliminary data.</text>
</comment>
<evidence type="ECO:0000313" key="2">
    <source>
        <dbReference type="Proteomes" id="UP000664398"/>
    </source>
</evidence>
<dbReference type="RefSeq" id="WP_208045353.1">
    <property type="nucleotide sequence ID" value="NZ_JAGDYL010000007.1"/>
</dbReference>
<name>A0A939LUX8_9MICO</name>
<dbReference type="Proteomes" id="UP000664398">
    <property type="component" value="Unassembled WGS sequence"/>
</dbReference>
<proteinExistence type="predicted"/>
<sequence>MTAWEPPSPADTGGPVFRRSGGTVRIVCCAAALTATIALSGCGSLDPGHGRWQKQMESAAGVESADWNYYSGWPTSSNRYTGRVELSPDLTTQQARAIADVGCSSPTEFSDLTFESRAVDERWRATGYGPTDSCRDPAALERFSVVLETLEATGPDFLGEVIVFSEEEAGAADEGPSEPRFRVTAETTTLPSLLELLGELRHRTPDVAFEFNGWVDGDGSAITNFGEPIAVRIPAQYEIDDLLPLLKLAAAMPHRGISFADGALDVAVGDPRMLESPDAERLRTAADAIDVPVTVHLDGPGGGDESASYDELIIALDALPEVESVTLPASRGGAEVTVRARDWESVPGILALVAEHSPVEAEFFIEGADPDQGFVRISRGGDATGAVEAYTAMNSARGSIPHAAFAALIISSDTIRMRFDLDGTTSPNDVDRASATLMDLIDSSEIDEVSLWVPSLDGYDLELPEDLS</sequence>
<organism evidence="1 2">
    <name type="scientific">Leucobacter ruminantium</name>
    <dbReference type="NCBI Taxonomy" id="1289170"/>
    <lineage>
        <taxon>Bacteria</taxon>
        <taxon>Bacillati</taxon>
        <taxon>Actinomycetota</taxon>
        <taxon>Actinomycetes</taxon>
        <taxon>Micrococcales</taxon>
        <taxon>Microbacteriaceae</taxon>
        <taxon>Leucobacter</taxon>
    </lineage>
</organism>
<keyword evidence="2" id="KW-1185">Reference proteome</keyword>
<dbReference type="AlphaFoldDB" id="A0A939LUX8"/>